<dbReference type="InterPro" id="IPR005302">
    <property type="entry name" value="MoCF_Sase_C"/>
</dbReference>
<evidence type="ECO:0000313" key="2">
    <source>
        <dbReference type="EMBL" id="UUX51018.1"/>
    </source>
</evidence>
<dbReference type="Gene3D" id="2.40.33.20">
    <property type="entry name" value="PK beta-barrel domain-like"/>
    <property type="match status" value="1"/>
</dbReference>
<dbReference type="Pfam" id="PF03473">
    <property type="entry name" value="MOSC"/>
    <property type="match status" value="1"/>
</dbReference>
<dbReference type="PANTHER" id="PTHR36930:SF1">
    <property type="entry name" value="MOSC DOMAIN-CONTAINING PROTEIN"/>
    <property type="match status" value="1"/>
</dbReference>
<gene>
    <name evidence="2" type="ORF">NUH88_04835</name>
</gene>
<organism evidence="2 3">
    <name type="scientific">Nisaea acidiphila</name>
    <dbReference type="NCBI Taxonomy" id="1862145"/>
    <lineage>
        <taxon>Bacteria</taxon>
        <taxon>Pseudomonadati</taxon>
        <taxon>Pseudomonadota</taxon>
        <taxon>Alphaproteobacteria</taxon>
        <taxon>Rhodospirillales</taxon>
        <taxon>Thalassobaculaceae</taxon>
        <taxon>Nisaea</taxon>
    </lineage>
</organism>
<dbReference type="GO" id="GO:0030170">
    <property type="term" value="F:pyridoxal phosphate binding"/>
    <property type="evidence" value="ECO:0007669"/>
    <property type="project" value="InterPro"/>
</dbReference>
<accession>A0A9J7AW41</accession>
<dbReference type="GO" id="GO:0003824">
    <property type="term" value="F:catalytic activity"/>
    <property type="evidence" value="ECO:0007669"/>
    <property type="project" value="InterPro"/>
</dbReference>
<protein>
    <submittedName>
        <fullName evidence="2">MOSC domain-containing protein</fullName>
    </submittedName>
</protein>
<keyword evidence="3" id="KW-1185">Reference proteome</keyword>
<evidence type="ECO:0000313" key="3">
    <source>
        <dbReference type="Proteomes" id="UP001060336"/>
    </source>
</evidence>
<dbReference type="PROSITE" id="PS51340">
    <property type="entry name" value="MOSC"/>
    <property type="match status" value="1"/>
</dbReference>
<dbReference type="InterPro" id="IPR011037">
    <property type="entry name" value="Pyrv_Knase-like_insert_dom_sf"/>
</dbReference>
<dbReference type="AlphaFoldDB" id="A0A9J7AW41"/>
<dbReference type="KEGG" id="naci:NUH88_04835"/>
<dbReference type="SUPFAM" id="SSF50800">
    <property type="entry name" value="PK beta-barrel domain-like"/>
    <property type="match status" value="1"/>
</dbReference>
<dbReference type="RefSeq" id="WP_257770289.1">
    <property type="nucleotide sequence ID" value="NZ_CP102480.1"/>
</dbReference>
<dbReference type="InterPro" id="IPR052716">
    <property type="entry name" value="MOSC_domain"/>
</dbReference>
<dbReference type="Proteomes" id="UP001060336">
    <property type="component" value="Chromosome"/>
</dbReference>
<sequence>MQWTGRLDHIHICAKGSEDMIELDEAILVAGKGIEGDRYFLGTGTYSDKPAADRQVTLIESETLEALARDHEMELTPVESRRNLTVTGVPLNHLVGKKFRVGETVLYGGRLNTPCQYLDDLLGKKLFKLLLNRSGLNCEIVDGGVIRPGDTVRSME</sequence>
<name>A0A9J7AW41_9PROT</name>
<reference evidence="2" key="1">
    <citation type="submission" date="2022-08" db="EMBL/GenBank/DDBJ databases">
        <title>Nisaea acidiphila sp. nov., isolated from a marine algal debris and emended description of the genus Nisaea Urios et al. 2008.</title>
        <authorList>
            <person name="Kwon K."/>
        </authorList>
    </citation>
    <scope>NUCLEOTIDE SEQUENCE</scope>
    <source>
        <strain evidence="2">MEBiC11861</strain>
    </source>
</reference>
<evidence type="ECO:0000259" key="1">
    <source>
        <dbReference type="PROSITE" id="PS51340"/>
    </source>
</evidence>
<proteinExistence type="predicted"/>
<dbReference type="EMBL" id="CP102480">
    <property type="protein sequence ID" value="UUX51018.1"/>
    <property type="molecule type" value="Genomic_DNA"/>
</dbReference>
<dbReference type="GO" id="GO:0030151">
    <property type="term" value="F:molybdenum ion binding"/>
    <property type="evidence" value="ECO:0007669"/>
    <property type="project" value="InterPro"/>
</dbReference>
<feature type="domain" description="MOSC" evidence="1">
    <location>
        <begin position="21"/>
        <end position="155"/>
    </location>
</feature>
<dbReference type="PANTHER" id="PTHR36930">
    <property type="entry name" value="METAL-SULFUR CLUSTER BIOSYNTHESIS PROTEINS YUAD-RELATED"/>
    <property type="match status" value="1"/>
</dbReference>